<feature type="compositionally biased region" description="Polar residues" evidence="1">
    <location>
        <begin position="703"/>
        <end position="714"/>
    </location>
</feature>
<evidence type="ECO:0000259" key="2">
    <source>
        <dbReference type="PROSITE" id="PS50011"/>
    </source>
</evidence>
<dbReference type="InterPro" id="IPR011009">
    <property type="entry name" value="Kinase-like_dom_sf"/>
</dbReference>
<organism evidence="3 4">
    <name type="scientific">Hyaloperonospora brassicae</name>
    <name type="common">Brassica downy mildew</name>
    <name type="synonym">Peronospora brassicae</name>
    <dbReference type="NCBI Taxonomy" id="162125"/>
    <lineage>
        <taxon>Eukaryota</taxon>
        <taxon>Sar</taxon>
        <taxon>Stramenopiles</taxon>
        <taxon>Oomycota</taxon>
        <taxon>Peronosporomycetes</taxon>
        <taxon>Peronosporales</taxon>
        <taxon>Peronosporaceae</taxon>
        <taxon>Hyaloperonospora</taxon>
    </lineage>
</organism>
<gene>
    <name evidence="3" type="ORF">HBR001_LOCUS3090</name>
</gene>
<evidence type="ECO:0000313" key="4">
    <source>
        <dbReference type="Proteomes" id="UP001162031"/>
    </source>
</evidence>
<feature type="compositionally biased region" description="Basic and acidic residues" evidence="1">
    <location>
        <begin position="677"/>
        <end position="694"/>
    </location>
</feature>
<dbReference type="PANTHER" id="PTHR12984">
    <property type="entry name" value="SCY1-RELATED S/T PROTEIN KINASE-LIKE"/>
    <property type="match status" value="1"/>
</dbReference>
<dbReference type="Proteomes" id="UP001162031">
    <property type="component" value="Unassembled WGS sequence"/>
</dbReference>
<evidence type="ECO:0000313" key="3">
    <source>
        <dbReference type="EMBL" id="CAI5723325.1"/>
    </source>
</evidence>
<dbReference type="SUPFAM" id="SSF56112">
    <property type="entry name" value="Protein kinase-like (PK-like)"/>
    <property type="match status" value="1"/>
</dbReference>
<dbReference type="PROSITE" id="PS50011">
    <property type="entry name" value="PROTEIN_KINASE_DOM"/>
    <property type="match status" value="1"/>
</dbReference>
<dbReference type="Pfam" id="PF00069">
    <property type="entry name" value="Pkinase"/>
    <property type="match status" value="1"/>
</dbReference>
<feature type="domain" description="Protein kinase" evidence="2">
    <location>
        <begin position="43"/>
        <end position="347"/>
    </location>
</feature>
<reference evidence="3" key="1">
    <citation type="submission" date="2022-12" db="EMBL/GenBank/DDBJ databases">
        <authorList>
            <person name="Webb A."/>
        </authorList>
    </citation>
    <scope>NUCLEOTIDE SEQUENCE</scope>
    <source>
        <strain evidence="3">Hp1</strain>
    </source>
</reference>
<keyword evidence="4" id="KW-1185">Reference proteome</keyword>
<proteinExistence type="predicted"/>
<dbReference type="InterPro" id="IPR051177">
    <property type="entry name" value="CIK-Related_Protein"/>
</dbReference>
<comment type="caution">
    <text evidence="3">The sequence shown here is derived from an EMBL/GenBank/DDBJ whole genome shotgun (WGS) entry which is preliminary data.</text>
</comment>
<dbReference type="InterPro" id="IPR016024">
    <property type="entry name" value="ARM-type_fold"/>
</dbReference>
<dbReference type="Gene3D" id="1.10.510.10">
    <property type="entry name" value="Transferase(Phosphotransferase) domain 1"/>
    <property type="match status" value="1"/>
</dbReference>
<accession>A0AAV0TPV9</accession>
<dbReference type="CDD" id="cd14011">
    <property type="entry name" value="PK_SCY1_like"/>
    <property type="match status" value="1"/>
</dbReference>
<dbReference type="Gene3D" id="3.30.200.20">
    <property type="entry name" value="Phosphorylase Kinase, domain 1"/>
    <property type="match status" value="1"/>
</dbReference>
<dbReference type="GO" id="GO:0004672">
    <property type="term" value="F:protein kinase activity"/>
    <property type="evidence" value="ECO:0007669"/>
    <property type="project" value="InterPro"/>
</dbReference>
<evidence type="ECO:0000256" key="1">
    <source>
        <dbReference type="SAM" id="MobiDB-lite"/>
    </source>
</evidence>
<feature type="compositionally biased region" description="Polar residues" evidence="1">
    <location>
        <begin position="906"/>
        <end position="916"/>
    </location>
</feature>
<feature type="region of interest" description="Disordered" evidence="1">
    <location>
        <begin position="677"/>
        <end position="760"/>
    </location>
</feature>
<dbReference type="PANTHER" id="PTHR12984:SF6">
    <property type="entry name" value="SCY1-LIKE PROTEIN 2"/>
    <property type="match status" value="1"/>
</dbReference>
<dbReference type="Gene3D" id="1.25.10.10">
    <property type="entry name" value="Leucine-rich Repeat Variant"/>
    <property type="match status" value="1"/>
</dbReference>
<dbReference type="GO" id="GO:0005524">
    <property type="term" value="F:ATP binding"/>
    <property type="evidence" value="ECO:0007669"/>
    <property type="project" value="InterPro"/>
</dbReference>
<dbReference type="EMBL" id="CANTFL010000478">
    <property type="protein sequence ID" value="CAI5723325.1"/>
    <property type="molecule type" value="Genomic_DNA"/>
</dbReference>
<dbReference type="InterPro" id="IPR000719">
    <property type="entry name" value="Prot_kinase_dom"/>
</dbReference>
<feature type="compositionally biased region" description="Basic and acidic residues" evidence="1">
    <location>
        <begin position="716"/>
        <end position="733"/>
    </location>
</feature>
<dbReference type="SUPFAM" id="SSF48371">
    <property type="entry name" value="ARM repeat"/>
    <property type="match status" value="1"/>
</dbReference>
<protein>
    <recommendedName>
        <fullName evidence="2">Protein kinase domain-containing protein</fullName>
    </recommendedName>
</protein>
<dbReference type="AlphaFoldDB" id="A0AAV0TPV9"/>
<dbReference type="SMART" id="SM00220">
    <property type="entry name" value="S_TKc"/>
    <property type="match status" value="1"/>
</dbReference>
<feature type="region of interest" description="Disordered" evidence="1">
    <location>
        <begin position="905"/>
        <end position="924"/>
    </location>
</feature>
<feature type="compositionally biased region" description="Basic residues" evidence="1">
    <location>
        <begin position="737"/>
        <end position="754"/>
    </location>
</feature>
<sequence>MLNRFSSAVHTAVSGAASAAVSGAQNLQGLLSEEYLKHYETPRDCTASGGHELLWKIFPAVHRKTNHEYSVFLFDKEELKRFKNKAAQDRVLEILRQEMKTLRVLRHPHVLKVEEVYEESRRSLCFVTERVTCSLANACKNFSNILNVTPEVLEIGLTEFELACGLMHVGEALSFLHREGRRVHLSLGPQSVFITPKGEWKLAGMGFCRVVEPGQTSRSEYYGGDASTGGRNPVTGVIEGSWEPLLEYCAPELVTEPRRFDSKADMFALGLLVYELFVPPRADGGRNPVLDVRDGNKMTHGYKVQSLHPIAFPPSVPTALQNTIRSLLSLDPTQRPEARAFLASPFFDSGPIKTLRTLQSLVELEPAAQAKFLTTLPEAIDGFSPRVLRDMVIPGLHSVVINKAVAPFVITPLLKIVAKVDKQTFSYSIAPMMIPLLAIAEPVQCMLMFVSELETLIPKAEDGYIRDHIVPMLCRALDSTVPEILDTVLNKIVDQASLFEYRILKQVILPRVNKVILSPPQPSVRINALLWLAKSFHVFDKDLLIESVLPTLKQTLQADKTPAACMCILGCYDNLGKHLGPEFAATLIIPAVAPLLWEKSLSNAQFDMVCEKIQDMLKAVINERDKSFTSESSVHSVATGITAASGMSGAIRAAEASKERESGAAAANKLLSEEYVAKKKQPEATNQKPERYSDDPFYLGKSSPPSGRSRTVSSGAERRGSAGHRESLTERAEPTSTRRRVSKKGTARSNRRAGKKDDGNADLLCIDSAAIKSSSAPNDLLDTGSLVAALPAAPASTGVGGGMFGGMSMSSSGGVESAYASQTALGVQPNAMGLQQGMVPYGQSISTGMMAAQQLQPNNPGMLQMTPYGLQHQDPLRSGGYDQTNVGLAGPGQVLQIQAAPGYTGQYAQPQQQSGDKFSAFDGL</sequence>
<dbReference type="InterPro" id="IPR011989">
    <property type="entry name" value="ARM-like"/>
</dbReference>
<name>A0AAV0TPV9_HYABA</name>